<dbReference type="Proteomes" id="UP001482520">
    <property type="component" value="Unassembled WGS sequence"/>
</dbReference>
<proteinExistence type="predicted"/>
<protein>
    <submittedName>
        <fullName evidence="1">Pyridoxamine 5'-phosphate oxidase family protein</fullName>
    </submittedName>
</protein>
<sequence>MLHHRDLSPDECLAHLREAEVGRMAVSTPGGPHIVPLTYVLHDGRVVVRTSPWSIVGTHAREGLVAFEVDALDVASRSGWSVVVRGRGEFVTDPAQLAAVRECWPVPWAAGTRTLVVALPTTDVTGRSFGASSVVHSA</sequence>
<comment type="caution">
    <text evidence="1">The sequence shown here is derived from an EMBL/GenBank/DDBJ whole genome shotgun (WGS) entry which is preliminary data.</text>
</comment>
<dbReference type="InterPro" id="IPR024747">
    <property type="entry name" value="Pyridox_Oxase-rel"/>
</dbReference>
<dbReference type="Gene3D" id="2.30.110.10">
    <property type="entry name" value="Electron Transport, Fmn-binding Protein, Chain A"/>
    <property type="match status" value="1"/>
</dbReference>
<name>A0ABV1P330_9ACTN</name>
<evidence type="ECO:0000313" key="1">
    <source>
        <dbReference type="EMBL" id="MEQ7849163.1"/>
    </source>
</evidence>
<dbReference type="Pfam" id="PF12900">
    <property type="entry name" value="Pyridox_ox_2"/>
    <property type="match status" value="1"/>
</dbReference>
<dbReference type="InterPro" id="IPR012349">
    <property type="entry name" value="Split_barrel_FMN-bd"/>
</dbReference>
<accession>A0ABV1P330</accession>
<dbReference type="SUPFAM" id="SSF50475">
    <property type="entry name" value="FMN-binding split barrel"/>
    <property type="match status" value="1"/>
</dbReference>
<dbReference type="EMBL" id="JBEGDP010000030">
    <property type="protein sequence ID" value="MEQ7849163.1"/>
    <property type="molecule type" value="Genomic_DNA"/>
</dbReference>
<organism evidence="1 2">
    <name type="scientific">Nocardioides kribbensis</name>
    <dbReference type="NCBI Taxonomy" id="305517"/>
    <lineage>
        <taxon>Bacteria</taxon>
        <taxon>Bacillati</taxon>
        <taxon>Actinomycetota</taxon>
        <taxon>Actinomycetes</taxon>
        <taxon>Propionibacteriales</taxon>
        <taxon>Nocardioidaceae</taxon>
        <taxon>Nocardioides</taxon>
    </lineage>
</organism>
<evidence type="ECO:0000313" key="2">
    <source>
        <dbReference type="Proteomes" id="UP001482520"/>
    </source>
</evidence>
<keyword evidence="2" id="KW-1185">Reference proteome</keyword>
<reference evidence="1 2" key="1">
    <citation type="submission" date="2024-02" db="EMBL/GenBank/DDBJ databases">
        <title>Full genome sequence of Nocardioides kribbensis.</title>
        <authorList>
            <person name="Poletto B.L."/>
            <person name="Silva G."/>
            <person name="Galante D."/>
            <person name="Campos K.R."/>
            <person name="Santos M.B.N."/>
            <person name="Sacchi C.T."/>
        </authorList>
    </citation>
    <scope>NUCLEOTIDE SEQUENCE [LARGE SCALE GENOMIC DNA]</scope>
    <source>
        <strain evidence="1 2">O4R</strain>
    </source>
</reference>
<dbReference type="RefSeq" id="WP_193662266.1">
    <property type="nucleotide sequence ID" value="NZ_BAAAMM010000003.1"/>
</dbReference>
<gene>
    <name evidence="1" type="ORF">V6R90_17950</name>
</gene>